<comment type="caution">
    <text evidence="5">The sequence shown here is derived from an EMBL/GenBank/DDBJ whole genome shotgun (WGS) entry which is preliminary data.</text>
</comment>
<feature type="signal peptide" evidence="2">
    <location>
        <begin position="1"/>
        <end position="24"/>
    </location>
</feature>
<organism evidence="5 6">
    <name type="scientific">Streptomyces coryli</name>
    <dbReference type="NCBI Taxonomy" id="1128680"/>
    <lineage>
        <taxon>Bacteria</taxon>
        <taxon>Bacillati</taxon>
        <taxon>Actinomycetota</taxon>
        <taxon>Actinomycetes</taxon>
        <taxon>Kitasatosporales</taxon>
        <taxon>Streptomycetaceae</taxon>
        <taxon>Streptomyces</taxon>
    </lineage>
</organism>
<evidence type="ECO:0000259" key="4">
    <source>
        <dbReference type="Pfam" id="PF05223"/>
    </source>
</evidence>
<feature type="domain" description="Penicillin-binding protein transpeptidase" evidence="3">
    <location>
        <begin position="279"/>
        <end position="552"/>
    </location>
</feature>
<sequence>MPAKTKAVVIGVACAAVIGAAGFAAYSLTGSDGGDSGSGSTAAGSDEGDKPKVKTGPPSAKEVRTTANAFLTAWAKGDPAKAAKLTDAPTEALAALKSYRTDAHVAKVAAQPGARSGTKVPYAVSAQVDYKGKQSPWKYSTALEVARDKKTGEPKVTWQPTVLHPKLGEGEKLMTGEAEKAPIKAVDRDGKPLDPKAFPSLGAVVDSLRDKYGDKAGGTAGIETWVEPSAEEKKDDAKAVAPETLLVLSKGTPGTLKTTIDSAVQKTTEAAVAKTAKASMVVIKPSTGEILGVANKPGGGFNSALQGSMAPGSTMKVITASMLIEKDLAHSTETHPCPKYKEYGGWKFQNVEEFELPKDATFAQSFANSCNTAFISMAEKLKNDDLTKQARDVFGIGLNWQTGVSSFDGRVPVQADAQMAASLIGQGGVRMNPLNMASVSATIKDGTFKQPYLIAPSLDKRTLAKAPRQMSAATLGEMRGLMKQVAQWGTGAKAMSGLGGTVGAKTGSAEVDGQKKPNAWFTAYRNDIAAAAVVPESGHGGDFAGPLVKQVLAAHG</sequence>
<dbReference type="Gene3D" id="3.40.710.10">
    <property type="entry name" value="DD-peptidase/beta-lactamase superfamily"/>
    <property type="match status" value="1"/>
</dbReference>
<proteinExistence type="predicted"/>
<evidence type="ECO:0000256" key="1">
    <source>
        <dbReference type="SAM" id="MobiDB-lite"/>
    </source>
</evidence>
<accession>A0A6G4UDV6</accession>
<dbReference type="Pfam" id="PF05223">
    <property type="entry name" value="MecA_N"/>
    <property type="match status" value="1"/>
</dbReference>
<protein>
    <submittedName>
        <fullName evidence="5">Penicillin-binding protein</fullName>
    </submittedName>
</protein>
<dbReference type="EMBL" id="JAAKZV010000289">
    <property type="protein sequence ID" value="NGN69381.1"/>
    <property type="molecule type" value="Genomic_DNA"/>
</dbReference>
<dbReference type="GO" id="GO:0071972">
    <property type="term" value="F:peptidoglycan L,D-transpeptidase activity"/>
    <property type="evidence" value="ECO:0007669"/>
    <property type="project" value="TreeGrafter"/>
</dbReference>
<dbReference type="PANTHER" id="PTHR30627">
    <property type="entry name" value="PEPTIDOGLYCAN D,D-TRANSPEPTIDASE"/>
    <property type="match status" value="1"/>
</dbReference>
<keyword evidence="2" id="KW-0732">Signal</keyword>
<dbReference type="Proteomes" id="UP000481583">
    <property type="component" value="Unassembled WGS sequence"/>
</dbReference>
<dbReference type="GO" id="GO:0071555">
    <property type="term" value="P:cell wall organization"/>
    <property type="evidence" value="ECO:0007669"/>
    <property type="project" value="TreeGrafter"/>
</dbReference>
<evidence type="ECO:0000313" key="6">
    <source>
        <dbReference type="Proteomes" id="UP000481583"/>
    </source>
</evidence>
<keyword evidence="6" id="KW-1185">Reference proteome</keyword>
<dbReference type="Pfam" id="PF00905">
    <property type="entry name" value="Transpeptidase"/>
    <property type="match status" value="1"/>
</dbReference>
<evidence type="ECO:0000256" key="2">
    <source>
        <dbReference type="SAM" id="SignalP"/>
    </source>
</evidence>
<dbReference type="InterPro" id="IPR007887">
    <property type="entry name" value="MecA_N"/>
</dbReference>
<dbReference type="AlphaFoldDB" id="A0A6G4UDV6"/>
<dbReference type="GO" id="GO:0046677">
    <property type="term" value="P:response to antibiotic"/>
    <property type="evidence" value="ECO:0007669"/>
    <property type="project" value="InterPro"/>
</dbReference>
<dbReference type="InterPro" id="IPR012338">
    <property type="entry name" value="Beta-lactam/transpept-like"/>
</dbReference>
<dbReference type="SUPFAM" id="SSF56601">
    <property type="entry name" value="beta-lactamase/transpeptidase-like"/>
    <property type="match status" value="1"/>
</dbReference>
<feature type="region of interest" description="Disordered" evidence="1">
    <location>
        <begin position="32"/>
        <end position="61"/>
    </location>
</feature>
<reference evidence="5 6" key="1">
    <citation type="submission" date="2020-02" db="EMBL/GenBank/DDBJ databases">
        <title>Whole-genome analyses of novel actinobacteria.</title>
        <authorList>
            <person name="Sahin N."/>
        </authorList>
    </citation>
    <scope>NUCLEOTIDE SEQUENCE [LARGE SCALE GENOMIC DNA]</scope>
    <source>
        <strain evidence="5 6">A7024</strain>
    </source>
</reference>
<feature type="chain" id="PRO_5039614648" evidence="2">
    <location>
        <begin position="25"/>
        <end position="556"/>
    </location>
</feature>
<dbReference type="InterPro" id="IPR050515">
    <property type="entry name" value="Beta-lactam/transpept"/>
</dbReference>
<gene>
    <name evidence="5" type="ORF">G5C51_36525</name>
</gene>
<evidence type="ECO:0000313" key="5">
    <source>
        <dbReference type="EMBL" id="NGN69381.1"/>
    </source>
</evidence>
<dbReference type="PANTHER" id="PTHR30627:SF24">
    <property type="entry name" value="PENICILLIN-BINDING PROTEIN 4B"/>
    <property type="match status" value="1"/>
</dbReference>
<dbReference type="InterPro" id="IPR001460">
    <property type="entry name" value="PCN-bd_Tpept"/>
</dbReference>
<evidence type="ECO:0000259" key="3">
    <source>
        <dbReference type="Pfam" id="PF00905"/>
    </source>
</evidence>
<feature type="domain" description="NTF2-like N-terminal transpeptidase" evidence="4">
    <location>
        <begin position="65"/>
        <end position="170"/>
    </location>
</feature>
<dbReference type="GO" id="GO:0005886">
    <property type="term" value="C:plasma membrane"/>
    <property type="evidence" value="ECO:0007669"/>
    <property type="project" value="TreeGrafter"/>
</dbReference>
<dbReference type="GO" id="GO:0008658">
    <property type="term" value="F:penicillin binding"/>
    <property type="evidence" value="ECO:0007669"/>
    <property type="project" value="InterPro"/>
</dbReference>
<name>A0A6G4UDV6_9ACTN</name>